<keyword evidence="6 10" id="KW-0175">Coiled coil</keyword>
<feature type="domain" description="PX" evidence="13">
    <location>
        <begin position="1241"/>
        <end position="1374"/>
    </location>
</feature>
<evidence type="ECO:0000259" key="12">
    <source>
        <dbReference type="PROSITE" id="PS50067"/>
    </source>
</evidence>
<accession>A0A812C0U9</accession>
<comment type="similarity">
    <text evidence="9">Belongs to the TRAFAC class myosin-kinesin ATPase superfamily. Kinesin family.</text>
</comment>
<comment type="subcellular location">
    <subcellularLocation>
        <location evidence="1">Cytoplasm</location>
        <location evidence="1">Cytoskeleton</location>
    </subcellularLocation>
</comment>
<evidence type="ECO:0000256" key="2">
    <source>
        <dbReference type="ARBA" id="ARBA00022490"/>
    </source>
</evidence>
<evidence type="ECO:0000313" key="14">
    <source>
        <dbReference type="EMBL" id="CAE1248737.1"/>
    </source>
</evidence>
<dbReference type="FunFam" id="2.60.200.20:FF:000005">
    <property type="entry name" value="Kinesin family member 16B"/>
    <property type="match status" value="1"/>
</dbReference>
<name>A0A812C0U9_ACAPH</name>
<dbReference type="FunFam" id="3.40.850.10:FF:000021">
    <property type="entry name" value="kinesin-like protein KIF16B isoform X1"/>
    <property type="match status" value="1"/>
</dbReference>
<dbReference type="Pfam" id="PF00498">
    <property type="entry name" value="FHA"/>
    <property type="match status" value="1"/>
</dbReference>
<dbReference type="Proteomes" id="UP000597762">
    <property type="component" value="Unassembled WGS sequence"/>
</dbReference>
<evidence type="ECO:0000256" key="1">
    <source>
        <dbReference type="ARBA" id="ARBA00004245"/>
    </source>
</evidence>
<dbReference type="InterPro" id="IPR027417">
    <property type="entry name" value="P-loop_NTPase"/>
</dbReference>
<dbReference type="Gene3D" id="3.40.850.10">
    <property type="entry name" value="Kinesin motor domain"/>
    <property type="match status" value="1"/>
</dbReference>
<dbReference type="EMBL" id="CAHIKZ030001003">
    <property type="protein sequence ID" value="CAE1248737.1"/>
    <property type="molecule type" value="Genomic_DNA"/>
</dbReference>
<evidence type="ECO:0000259" key="13">
    <source>
        <dbReference type="PROSITE" id="PS50195"/>
    </source>
</evidence>
<dbReference type="OrthoDB" id="3176171at2759"/>
<dbReference type="GO" id="GO:0005524">
    <property type="term" value="F:ATP binding"/>
    <property type="evidence" value="ECO:0007669"/>
    <property type="project" value="UniProtKB-UniRule"/>
</dbReference>
<feature type="domain" description="Kinesin motor" evidence="12">
    <location>
        <begin position="1"/>
        <end position="301"/>
    </location>
</feature>
<dbReference type="Gene3D" id="3.30.1520.10">
    <property type="entry name" value="Phox-like domain"/>
    <property type="match status" value="1"/>
</dbReference>
<dbReference type="GO" id="GO:0003777">
    <property type="term" value="F:microtubule motor activity"/>
    <property type="evidence" value="ECO:0007669"/>
    <property type="project" value="InterPro"/>
</dbReference>
<dbReference type="SUPFAM" id="SSF64268">
    <property type="entry name" value="PX domain"/>
    <property type="match status" value="1"/>
</dbReference>
<dbReference type="PROSITE" id="PS00411">
    <property type="entry name" value="KINESIN_MOTOR_1"/>
    <property type="match status" value="1"/>
</dbReference>
<dbReference type="GO" id="GO:0035091">
    <property type="term" value="F:phosphatidylinositol binding"/>
    <property type="evidence" value="ECO:0007669"/>
    <property type="project" value="InterPro"/>
</dbReference>
<keyword evidence="4 9" id="KW-0547">Nucleotide-binding</keyword>
<protein>
    <submittedName>
        <fullName evidence="14">KIF16B</fullName>
    </submittedName>
</protein>
<dbReference type="PRINTS" id="PR00380">
    <property type="entry name" value="KINESINHEAVY"/>
</dbReference>
<dbReference type="InterPro" id="IPR019821">
    <property type="entry name" value="Kinesin_motor_CS"/>
</dbReference>
<dbReference type="InterPro" id="IPR008984">
    <property type="entry name" value="SMAD_FHA_dom_sf"/>
</dbReference>
<dbReference type="CDD" id="cd22708">
    <property type="entry name" value="FHA_KIF16"/>
    <property type="match status" value="1"/>
</dbReference>
<feature type="coiled-coil region" evidence="10">
    <location>
        <begin position="1074"/>
        <end position="1167"/>
    </location>
</feature>
<dbReference type="Pfam" id="PF00225">
    <property type="entry name" value="Kinesin"/>
    <property type="match status" value="1"/>
</dbReference>
<evidence type="ECO:0000256" key="3">
    <source>
        <dbReference type="ARBA" id="ARBA00022553"/>
    </source>
</evidence>
<dbReference type="SMART" id="SM00312">
    <property type="entry name" value="PX"/>
    <property type="match status" value="1"/>
</dbReference>
<gene>
    <name evidence="14" type="ORF">SPHA_26271</name>
</gene>
<comment type="caution">
    <text evidence="14">The sequence shown here is derived from an EMBL/GenBank/DDBJ whole genome shotgun (WGS) entry which is preliminary data.</text>
</comment>
<dbReference type="InterPro" id="IPR000253">
    <property type="entry name" value="FHA_dom"/>
</dbReference>
<dbReference type="InterPro" id="IPR001683">
    <property type="entry name" value="PX_dom"/>
</dbReference>
<evidence type="ECO:0000256" key="7">
    <source>
        <dbReference type="ARBA" id="ARBA00023175"/>
    </source>
</evidence>
<keyword evidence="2" id="KW-0963">Cytoplasm</keyword>
<keyword evidence="7 9" id="KW-0505">Motor protein</keyword>
<dbReference type="SMART" id="SM00129">
    <property type="entry name" value="KISc"/>
    <property type="match status" value="1"/>
</dbReference>
<dbReference type="SUPFAM" id="SSF49879">
    <property type="entry name" value="SMAD/FHA domain"/>
    <property type="match status" value="1"/>
</dbReference>
<dbReference type="Gene3D" id="2.60.200.20">
    <property type="match status" value="1"/>
</dbReference>
<evidence type="ECO:0000256" key="8">
    <source>
        <dbReference type="ARBA" id="ARBA00023212"/>
    </source>
</evidence>
<evidence type="ECO:0000313" key="15">
    <source>
        <dbReference type="Proteomes" id="UP000597762"/>
    </source>
</evidence>
<dbReference type="InterPro" id="IPR036961">
    <property type="entry name" value="Kinesin_motor_dom_sf"/>
</dbReference>
<dbReference type="PANTHER" id="PTHR47117">
    <property type="entry name" value="STAR-RELATED LIPID TRANSFER PROTEIN 9"/>
    <property type="match status" value="1"/>
</dbReference>
<evidence type="ECO:0000256" key="4">
    <source>
        <dbReference type="ARBA" id="ARBA00022741"/>
    </source>
</evidence>
<dbReference type="Pfam" id="PF00787">
    <property type="entry name" value="PX"/>
    <property type="match status" value="1"/>
</dbReference>
<dbReference type="GO" id="GO:0007018">
    <property type="term" value="P:microtubule-based movement"/>
    <property type="evidence" value="ECO:0007669"/>
    <property type="project" value="InterPro"/>
</dbReference>
<keyword evidence="5 9" id="KW-0067">ATP-binding</keyword>
<evidence type="ECO:0000256" key="11">
    <source>
        <dbReference type="SAM" id="MobiDB-lite"/>
    </source>
</evidence>
<feature type="coiled-coil region" evidence="10">
    <location>
        <begin position="859"/>
        <end position="1030"/>
    </location>
</feature>
<dbReference type="SUPFAM" id="SSF52540">
    <property type="entry name" value="P-loop containing nucleoside triphosphate hydrolases"/>
    <property type="match status" value="1"/>
</dbReference>
<evidence type="ECO:0000256" key="9">
    <source>
        <dbReference type="PROSITE-ProRule" id="PRU00283"/>
    </source>
</evidence>
<dbReference type="PANTHER" id="PTHR47117:SF6">
    <property type="entry name" value="KINESIN-LIKE PROTEIN KIF16B"/>
    <property type="match status" value="1"/>
</dbReference>
<keyword evidence="3" id="KW-0597">Phosphoprotein</keyword>
<sequence>MRVKEFTFDFSFWSAAKSDTNYACQEHVFKSLGYDVVSSAYDGYNACVFAYGQTGSGKSYTMMGNPGDTGLIPRICKELFSRMVEGNASYRIEVSYLEIYNEKVRDLLQKSPGGGKTMHTLRVREHPKEGPYVQDLSKHFVSNYEDIKELMDCGNINRTTAATNMNDVSSRSHAIFTILFTQAKFVKDMPSEIHSKIHLVDLAGSERADATGATGQRLKEGASINKSLVTLGNVISVLAEMPEKRGKNTFIPYRDSVLTWLLKDSLGGNARTIMVATISPADVNYGETLSTLRYANRAKNIINRPTVNEDPNVRLIRELRAEIVRLRTLLGGNIDNISSPKVQEKLHENEARVKVLTDEWTGKWKEAACILEEQSTLALRKEGLGVVLDSELPHLIGIDDDILSTGIMLYHLKAGKTTIGRGDAEVPQDIVLAGVEVQPEHCVIENEDGIVTLYPINNALCTINAVNIQGSAKLTQGAVILLGKTNMFRFNHPAEAAKMREELKSCNLNFSQISLLSQSMTDLYRSTDSLNMGADFETMHRQELEMLEEKRQQIESMEEKHRQAEMERIQKQAQLEEELEERRTQLDLMQEEMEKTKSETKKVQLMMKEEQAKLKRKSQEIEKQFKDYMQEKEKFQQEKELERVKRQKETEEEIAKRLLDKNSSYCQEVELQLKQLAEEELVHINNLQKKKEALQQEVSNLDKQREKQIQLEKDIENIEKLKLTKENLLEAMKQQFEQQKIDLEDQKQQMRLDLKGDRSIIEGLTYELRQAELKLNEVGLINDQWLEEQGDEFKTKWSQVESKENELIKDYEKVQAELKGKYATFREDIQAEKEQIEGAWVELRKMQHDKEREFNCCRNDKEKKNLKAELDNMKEAEKELQAHEDDLAVAERGNERRKVDEEEQLKKHFLEEQERFTQEKNKLKNEAMKKMERDVHEKTLVLEERENSIKMQEKILQDMEAKIKTTTEQLQDETRNLEEKRKHLVDVWEKEDADLRTASIELNKKQSDAEKAANDEIERIAEERKRLLTLLENSSTTGHYESISAPPLSVELNGQIHEVPRRPSSRSSDADSFVEEKIQALQDLQQQYQSAQVQLEEKMRSFEDERDAELEKIEYEKYKLQELENQERINALVEQEVKRRLFEEKVEREKQRRIEKEQEKKERDEEISRIRMMHSRELKHLKAKYERNDGPLPSAVTPTRSNPYATVMSPDAFTPSSNMELRRNKYPSSPDIYTGHNSKQSAIHVYIPTFMLRGYNSDTHYEYEVKIVIGDENWSVFRRYSRFRQLHTDMKIRYAEVVSLMFPPKKLFSRSEKVVSERRYQLEIYLRKLLEILMHIPSCPLNPSNNDFLSKQTLCDFDPFFKKGLFEATKHGTS</sequence>
<reference evidence="14" key="1">
    <citation type="submission" date="2021-01" db="EMBL/GenBank/DDBJ databases">
        <authorList>
            <person name="Li R."/>
            <person name="Bekaert M."/>
        </authorList>
    </citation>
    <scope>NUCLEOTIDE SEQUENCE</scope>
    <source>
        <strain evidence="14">Farmed</strain>
    </source>
</reference>
<evidence type="ECO:0000256" key="5">
    <source>
        <dbReference type="ARBA" id="ARBA00022840"/>
    </source>
</evidence>
<dbReference type="PROSITE" id="PS50195">
    <property type="entry name" value="PX"/>
    <property type="match status" value="1"/>
</dbReference>
<keyword evidence="8" id="KW-0206">Cytoskeleton</keyword>
<dbReference type="GO" id="GO:0005737">
    <property type="term" value="C:cytoplasm"/>
    <property type="evidence" value="ECO:0007669"/>
    <property type="project" value="UniProtKB-ARBA"/>
</dbReference>
<organism evidence="14 15">
    <name type="scientific">Acanthosepion pharaonis</name>
    <name type="common">Pharaoh cuttlefish</name>
    <name type="synonym">Sepia pharaonis</name>
    <dbReference type="NCBI Taxonomy" id="158019"/>
    <lineage>
        <taxon>Eukaryota</taxon>
        <taxon>Metazoa</taxon>
        <taxon>Spiralia</taxon>
        <taxon>Lophotrochozoa</taxon>
        <taxon>Mollusca</taxon>
        <taxon>Cephalopoda</taxon>
        <taxon>Coleoidea</taxon>
        <taxon>Decapodiformes</taxon>
        <taxon>Sepiida</taxon>
        <taxon>Sepiina</taxon>
        <taxon>Sepiidae</taxon>
        <taxon>Acanthosepion</taxon>
    </lineage>
</organism>
<feature type="region of interest" description="Disordered" evidence="11">
    <location>
        <begin position="1187"/>
        <end position="1221"/>
    </location>
</feature>
<feature type="binding site" evidence="9">
    <location>
        <begin position="52"/>
        <end position="59"/>
    </location>
    <ligand>
        <name>ATP</name>
        <dbReference type="ChEBI" id="CHEBI:30616"/>
    </ligand>
</feature>
<evidence type="ECO:0000256" key="6">
    <source>
        <dbReference type="ARBA" id="ARBA00023054"/>
    </source>
</evidence>
<dbReference type="GO" id="GO:0005856">
    <property type="term" value="C:cytoskeleton"/>
    <property type="evidence" value="ECO:0007669"/>
    <property type="project" value="UniProtKB-SubCell"/>
</dbReference>
<dbReference type="InterPro" id="IPR001752">
    <property type="entry name" value="Kinesin_motor_dom"/>
</dbReference>
<dbReference type="GO" id="GO:0008017">
    <property type="term" value="F:microtubule binding"/>
    <property type="evidence" value="ECO:0007669"/>
    <property type="project" value="InterPro"/>
</dbReference>
<keyword evidence="15" id="KW-1185">Reference proteome</keyword>
<evidence type="ECO:0000256" key="10">
    <source>
        <dbReference type="SAM" id="Coils"/>
    </source>
</evidence>
<proteinExistence type="inferred from homology"/>
<dbReference type="InterPro" id="IPR036871">
    <property type="entry name" value="PX_dom_sf"/>
</dbReference>
<feature type="coiled-coil region" evidence="10">
    <location>
        <begin position="537"/>
        <end position="753"/>
    </location>
</feature>
<dbReference type="PROSITE" id="PS50067">
    <property type="entry name" value="KINESIN_MOTOR_2"/>
    <property type="match status" value="1"/>
</dbReference>